<dbReference type="EMBL" id="VVND01000028">
    <property type="protein sequence ID" value="KAA3157919.1"/>
    <property type="molecule type" value="Genomic_DNA"/>
</dbReference>
<evidence type="ECO:0000313" key="7">
    <source>
        <dbReference type="Proteomes" id="UP000324870"/>
    </source>
</evidence>
<protein>
    <submittedName>
        <fullName evidence="5">Integration host factor subunit beta</fullName>
    </submittedName>
</protein>
<dbReference type="GO" id="GO:0003677">
    <property type="term" value="F:DNA binding"/>
    <property type="evidence" value="ECO:0007669"/>
    <property type="project" value="UniProtKB-KW"/>
</dbReference>
<sequence length="96" mass="10518">MTKAELVALITHQTGVEKTAAEAVVEAFMRNIKETMIAGEDVFLRGFGSFIVKERAEKVARNITKNTTMVIPAHSIPAFKPSKVFLEAVKEGNKKG</sequence>
<evidence type="ECO:0000256" key="2">
    <source>
        <dbReference type="ARBA" id="ARBA00023067"/>
    </source>
</evidence>
<evidence type="ECO:0000256" key="1">
    <source>
        <dbReference type="ARBA" id="ARBA00010529"/>
    </source>
</evidence>
<evidence type="ECO:0000313" key="5">
    <source>
        <dbReference type="EMBL" id="GKI17494.1"/>
    </source>
</evidence>
<reference evidence="5" key="2">
    <citation type="submission" date="2022-01" db="EMBL/GenBank/DDBJ databases">
        <title>Novel bile acid biosynthetic pathways are enriched in the microbiome of centenarians.</title>
        <authorList>
            <person name="Sato Y."/>
            <person name="Atarashi K."/>
            <person name="Plichta R.D."/>
            <person name="Arai Y."/>
            <person name="Sasajima S."/>
            <person name="Kearney M.S."/>
            <person name="Suda W."/>
            <person name="Takeshita K."/>
            <person name="Sasaki T."/>
            <person name="Okamoto S."/>
            <person name="Skelly N.A."/>
            <person name="Okamura Y."/>
            <person name="Vlamakis H."/>
            <person name="Li Y."/>
            <person name="Tanoue T."/>
            <person name="Takei H."/>
            <person name="Nittono H."/>
            <person name="Narushima S."/>
            <person name="Irie J."/>
            <person name="Itoh H."/>
            <person name="Moriya K."/>
            <person name="Sugiura Y."/>
            <person name="Suematsu M."/>
            <person name="Moritoki N."/>
            <person name="Shibata S."/>
            <person name="Littman R.D."/>
            <person name="Fischbach A.M."/>
            <person name="Uwamino Y."/>
            <person name="Inoue T."/>
            <person name="Honda A."/>
            <person name="Hattori M."/>
            <person name="Murai T."/>
            <person name="Xavier J.R."/>
            <person name="Hirose N."/>
            <person name="Honda K."/>
        </authorList>
    </citation>
    <scope>NUCLEOTIDE SEQUENCE</scope>
    <source>
        <strain evidence="5">CE91-St16</strain>
    </source>
</reference>
<keyword evidence="7" id="KW-1185">Reference proteome</keyword>
<dbReference type="GO" id="GO:0030261">
    <property type="term" value="P:chromosome condensation"/>
    <property type="evidence" value="ECO:0007669"/>
    <property type="project" value="UniProtKB-KW"/>
</dbReference>
<dbReference type="EMBL" id="BQOL01000001">
    <property type="protein sequence ID" value="GKI17494.1"/>
    <property type="molecule type" value="Genomic_DNA"/>
</dbReference>
<dbReference type="InterPro" id="IPR000119">
    <property type="entry name" value="Hist_DNA-bd"/>
</dbReference>
<dbReference type="PRINTS" id="PR01727">
    <property type="entry name" value="DNABINDINGHU"/>
</dbReference>
<reference evidence="6 7" key="1">
    <citation type="journal article" date="2019" name="Nat. Med.">
        <title>A library of human gut bacterial isolates paired with longitudinal multiomics data enables mechanistic microbiome research.</title>
        <authorList>
            <person name="Poyet M."/>
            <person name="Groussin M."/>
            <person name="Gibbons S.M."/>
            <person name="Avila-Pacheco J."/>
            <person name="Jiang X."/>
            <person name="Kearney S.M."/>
            <person name="Perrotta A.R."/>
            <person name="Berdy B."/>
            <person name="Zhao S."/>
            <person name="Lieberman T.D."/>
            <person name="Swanson P.K."/>
            <person name="Smith M."/>
            <person name="Roesemann S."/>
            <person name="Alexander J.E."/>
            <person name="Rich S.A."/>
            <person name="Livny J."/>
            <person name="Vlamakis H."/>
            <person name="Clish C."/>
            <person name="Bullock K."/>
            <person name="Deik A."/>
            <person name="Scott J."/>
            <person name="Pierce K.A."/>
            <person name="Xavier R.J."/>
            <person name="Alm E.J."/>
        </authorList>
    </citation>
    <scope>NUCLEOTIDE SEQUENCE [LARGE SCALE GENOMIC DNA]</scope>
    <source>
        <strain evidence="6 7">BIOML-A1</strain>
    </source>
</reference>
<accession>A0A5B5VKL6</accession>
<organism evidence="5 8">
    <name type="scientific">Alistipes finegoldii</name>
    <dbReference type="NCBI Taxonomy" id="214856"/>
    <lineage>
        <taxon>Bacteria</taxon>
        <taxon>Pseudomonadati</taxon>
        <taxon>Bacteroidota</taxon>
        <taxon>Bacteroidia</taxon>
        <taxon>Bacteroidales</taxon>
        <taxon>Rikenellaceae</taxon>
        <taxon>Alistipes</taxon>
    </lineage>
</organism>
<dbReference type="PANTHER" id="PTHR33175:SF3">
    <property type="entry name" value="DNA-BINDING PROTEIN HU-BETA"/>
    <property type="match status" value="1"/>
</dbReference>
<keyword evidence="2" id="KW-0226">DNA condensation</keyword>
<evidence type="ECO:0000256" key="4">
    <source>
        <dbReference type="RuleBase" id="RU003939"/>
    </source>
</evidence>
<keyword evidence="3" id="KW-0238">DNA-binding</keyword>
<dbReference type="InterPro" id="IPR010992">
    <property type="entry name" value="IHF-like_DNA-bd_dom_sf"/>
</dbReference>
<dbReference type="Proteomes" id="UP000324870">
    <property type="component" value="Unassembled WGS sequence"/>
</dbReference>
<dbReference type="GO" id="GO:0030527">
    <property type="term" value="F:structural constituent of chromatin"/>
    <property type="evidence" value="ECO:0007669"/>
    <property type="project" value="InterPro"/>
</dbReference>
<dbReference type="PANTHER" id="PTHR33175">
    <property type="entry name" value="DNA-BINDING PROTEIN HU"/>
    <property type="match status" value="1"/>
</dbReference>
<dbReference type="GeneID" id="92756605"/>
<dbReference type="RefSeq" id="WP_015546426.1">
    <property type="nucleotide sequence ID" value="NZ_AP025581.1"/>
</dbReference>
<dbReference type="SUPFAM" id="SSF47729">
    <property type="entry name" value="IHF-like DNA-binding proteins"/>
    <property type="match status" value="1"/>
</dbReference>
<dbReference type="Pfam" id="PF00216">
    <property type="entry name" value="Bac_DNA_binding"/>
    <property type="match status" value="1"/>
</dbReference>
<dbReference type="SMART" id="SM00411">
    <property type="entry name" value="BHL"/>
    <property type="match status" value="1"/>
</dbReference>
<evidence type="ECO:0000313" key="6">
    <source>
        <dbReference type="EMBL" id="KAA3157919.1"/>
    </source>
</evidence>
<dbReference type="AlphaFoldDB" id="A0A5B5VKL6"/>
<proteinExistence type="inferred from homology"/>
<evidence type="ECO:0000313" key="8">
    <source>
        <dbReference type="Proteomes" id="UP001055105"/>
    </source>
</evidence>
<comment type="similarity">
    <text evidence="1 4">Belongs to the bacterial histone-like protein family.</text>
</comment>
<dbReference type="Proteomes" id="UP001055105">
    <property type="component" value="Unassembled WGS sequence"/>
</dbReference>
<gene>
    <name evidence="5" type="primary">hupA</name>
    <name evidence="5" type="ORF">CE91St16_04020</name>
    <name evidence="6" type="ORF">F2A26_13255</name>
</gene>
<comment type="caution">
    <text evidence="5">The sequence shown here is derived from an EMBL/GenBank/DDBJ whole genome shotgun (WGS) entry which is preliminary data.</text>
</comment>
<dbReference type="GO" id="GO:0005829">
    <property type="term" value="C:cytosol"/>
    <property type="evidence" value="ECO:0007669"/>
    <property type="project" value="TreeGrafter"/>
</dbReference>
<name>A0A5B5VKL6_9BACT</name>
<dbReference type="CDD" id="cd13836">
    <property type="entry name" value="IHF_B"/>
    <property type="match status" value="1"/>
</dbReference>
<dbReference type="Gene3D" id="4.10.520.10">
    <property type="entry name" value="IHF-like DNA-binding proteins"/>
    <property type="match status" value="1"/>
</dbReference>
<evidence type="ECO:0000256" key="3">
    <source>
        <dbReference type="ARBA" id="ARBA00023125"/>
    </source>
</evidence>